<dbReference type="InterPro" id="IPR056935">
    <property type="entry name" value="Rv0428c-like_C"/>
</dbReference>
<comment type="caution">
    <text evidence="4">The sequence shown here is derived from an EMBL/GenBank/DDBJ whole genome shotgun (WGS) entry which is preliminary data.</text>
</comment>
<feature type="domain" description="N-acetyltransferase" evidence="3">
    <location>
        <begin position="119"/>
        <end position="257"/>
    </location>
</feature>
<evidence type="ECO:0000259" key="3">
    <source>
        <dbReference type="PROSITE" id="PS51186"/>
    </source>
</evidence>
<evidence type="ECO:0000256" key="1">
    <source>
        <dbReference type="ARBA" id="ARBA00022679"/>
    </source>
</evidence>
<dbReference type="Pfam" id="PF24553">
    <property type="entry name" value="Rv0428c_C"/>
    <property type="match status" value="1"/>
</dbReference>
<evidence type="ECO:0000313" key="4">
    <source>
        <dbReference type="EMBL" id="GGA62497.1"/>
    </source>
</evidence>
<dbReference type="GO" id="GO:0016747">
    <property type="term" value="F:acyltransferase activity, transferring groups other than amino-acyl groups"/>
    <property type="evidence" value="ECO:0007669"/>
    <property type="project" value="InterPro"/>
</dbReference>
<organism evidence="4 5">
    <name type="scientific">Nitratireductor aestuarii</name>
    <dbReference type="NCBI Taxonomy" id="1735103"/>
    <lineage>
        <taxon>Bacteria</taxon>
        <taxon>Pseudomonadati</taxon>
        <taxon>Pseudomonadota</taxon>
        <taxon>Alphaproteobacteria</taxon>
        <taxon>Hyphomicrobiales</taxon>
        <taxon>Phyllobacteriaceae</taxon>
        <taxon>Nitratireductor</taxon>
    </lineage>
</organism>
<dbReference type="EMBL" id="BMIF01000003">
    <property type="protein sequence ID" value="GGA62497.1"/>
    <property type="molecule type" value="Genomic_DNA"/>
</dbReference>
<evidence type="ECO:0000313" key="5">
    <source>
        <dbReference type="Proteomes" id="UP000636264"/>
    </source>
</evidence>
<reference evidence="4" key="2">
    <citation type="submission" date="2020-09" db="EMBL/GenBank/DDBJ databases">
        <authorList>
            <person name="Sun Q."/>
            <person name="Zhou Y."/>
        </authorList>
    </citation>
    <scope>NUCLEOTIDE SEQUENCE</scope>
    <source>
        <strain evidence="4">CGMCC 1.15320</strain>
    </source>
</reference>
<gene>
    <name evidence="4" type="ORF">GCM10011385_15340</name>
</gene>
<keyword evidence="5" id="KW-1185">Reference proteome</keyword>
<dbReference type="SUPFAM" id="SSF55729">
    <property type="entry name" value="Acyl-CoA N-acyltransferases (Nat)"/>
    <property type="match status" value="1"/>
</dbReference>
<dbReference type="Gene3D" id="3.40.630.30">
    <property type="match status" value="1"/>
</dbReference>
<dbReference type="InterPro" id="IPR050680">
    <property type="entry name" value="YpeA/RimI_acetyltransf"/>
</dbReference>
<protein>
    <submittedName>
        <fullName evidence="4">Acetyltransferase</fullName>
    </submittedName>
</protein>
<dbReference type="PANTHER" id="PTHR43420:SF12">
    <property type="entry name" value="N-ACETYLTRANSFERASE DOMAIN-CONTAINING PROTEIN"/>
    <property type="match status" value="1"/>
</dbReference>
<dbReference type="PANTHER" id="PTHR43420">
    <property type="entry name" value="ACETYLTRANSFERASE"/>
    <property type="match status" value="1"/>
</dbReference>
<sequence length="257" mass="28574">MSGERQPDLADVRRFEAAGFRAWPAATARYDGTWMVRLTAGHPSGRLNSINPMDPGDHHRLDERIERLSRYFRENGRIPSFRLTPLSAPQIAEHLDELGWTSVKPTVVMRLKLDESVLTAAEDLGPTDDAERYVEASVATHANDPAIKPGLRQVLGAIKADRGLFVLDQDGKPVSSALCVRDGDLTGLFDVATAEQARGKGLGRRLVLGALKWAFARGARQAYLQVEEENRTAIQLYRSLGFSDGYRYVYRQPQDQA</sequence>
<dbReference type="InterPro" id="IPR016181">
    <property type="entry name" value="Acyl_CoA_acyltransferase"/>
</dbReference>
<dbReference type="CDD" id="cd04301">
    <property type="entry name" value="NAT_SF"/>
    <property type="match status" value="1"/>
</dbReference>
<dbReference type="PROSITE" id="PS51186">
    <property type="entry name" value="GNAT"/>
    <property type="match status" value="1"/>
</dbReference>
<name>A0A916RN19_9HYPH</name>
<keyword evidence="1" id="KW-0808">Transferase</keyword>
<dbReference type="InterPro" id="IPR000182">
    <property type="entry name" value="GNAT_dom"/>
</dbReference>
<proteinExistence type="predicted"/>
<dbReference type="RefSeq" id="WP_188720366.1">
    <property type="nucleotide sequence ID" value="NZ_BMIF01000003.1"/>
</dbReference>
<reference evidence="4" key="1">
    <citation type="journal article" date="2014" name="Int. J. Syst. Evol. Microbiol.">
        <title>Complete genome sequence of Corynebacterium casei LMG S-19264T (=DSM 44701T), isolated from a smear-ripened cheese.</title>
        <authorList>
            <consortium name="US DOE Joint Genome Institute (JGI-PGF)"/>
            <person name="Walter F."/>
            <person name="Albersmeier A."/>
            <person name="Kalinowski J."/>
            <person name="Ruckert C."/>
        </authorList>
    </citation>
    <scope>NUCLEOTIDE SEQUENCE</scope>
    <source>
        <strain evidence="4">CGMCC 1.15320</strain>
    </source>
</reference>
<accession>A0A916RN19</accession>
<keyword evidence="2" id="KW-0012">Acyltransferase</keyword>
<dbReference type="Proteomes" id="UP000636264">
    <property type="component" value="Unassembled WGS sequence"/>
</dbReference>
<evidence type="ECO:0000256" key="2">
    <source>
        <dbReference type="ARBA" id="ARBA00023315"/>
    </source>
</evidence>
<dbReference type="AlphaFoldDB" id="A0A916RN19"/>